<protein>
    <recommendedName>
        <fullName evidence="7">3-phosphoshikimate 1-carboxyvinyltransferase</fullName>
        <ecNumber evidence="7">2.5.1.19</ecNumber>
    </recommendedName>
    <alternativeName>
        <fullName evidence="7">5-enolpyruvylshikimate-3-phosphate synthase</fullName>
        <shortName evidence="7">EPSP synthase</shortName>
        <shortName evidence="7">EPSPS</shortName>
    </alternativeName>
</protein>
<feature type="binding site" evidence="7">
    <location>
        <position position="168"/>
    </location>
    <ligand>
        <name>3-phosphoshikimate</name>
        <dbReference type="ChEBI" id="CHEBI:145989"/>
    </ligand>
</feature>
<evidence type="ECO:0000256" key="3">
    <source>
        <dbReference type="ARBA" id="ARBA00022605"/>
    </source>
</evidence>
<comment type="caution">
    <text evidence="7">Lacks conserved residue(s) required for the propagation of feature annotation.</text>
</comment>
<name>A0ABS1TEZ3_9CLOT</name>
<dbReference type="EMBL" id="JAESWC010000018">
    <property type="protein sequence ID" value="MBL4937938.1"/>
    <property type="molecule type" value="Genomic_DNA"/>
</dbReference>
<comment type="subcellular location">
    <subcellularLocation>
        <location evidence="7">Cytoplasm</location>
    </subcellularLocation>
</comment>
<feature type="binding site" evidence="7">
    <location>
        <position position="166"/>
    </location>
    <ligand>
        <name>3-phosphoshikimate</name>
        <dbReference type="ChEBI" id="CHEBI:145989"/>
    </ligand>
</feature>
<keyword evidence="7" id="KW-0963">Cytoplasm</keyword>
<evidence type="ECO:0000259" key="8">
    <source>
        <dbReference type="Pfam" id="PF00275"/>
    </source>
</evidence>
<feature type="binding site" evidence="7">
    <location>
        <position position="23"/>
    </location>
    <ligand>
        <name>3-phosphoshikimate</name>
        <dbReference type="ChEBI" id="CHEBI:145989"/>
    </ligand>
</feature>
<dbReference type="GO" id="GO:0003866">
    <property type="term" value="F:3-phosphoshikimate 1-carboxyvinyltransferase activity"/>
    <property type="evidence" value="ECO:0007669"/>
    <property type="project" value="UniProtKB-EC"/>
</dbReference>
<dbReference type="PANTHER" id="PTHR21090">
    <property type="entry name" value="AROM/DEHYDROQUINATE SYNTHASE"/>
    <property type="match status" value="1"/>
</dbReference>
<organism evidence="9 10">
    <name type="scientific">Clostridium rhizosphaerae</name>
    <dbReference type="NCBI Taxonomy" id="2803861"/>
    <lineage>
        <taxon>Bacteria</taxon>
        <taxon>Bacillati</taxon>
        <taxon>Bacillota</taxon>
        <taxon>Clostridia</taxon>
        <taxon>Eubacteriales</taxon>
        <taxon>Clostridiaceae</taxon>
        <taxon>Clostridium</taxon>
    </lineage>
</organism>
<dbReference type="Gene3D" id="3.65.10.10">
    <property type="entry name" value="Enolpyruvate transferase domain"/>
    <property type="match status" value="2"/>
</dbReference>
<dbReference type="PROSITE" id="PS00104">
    <property type="entry name" value="EPSP_SYNTHASE_1"/>
    <property type="match status" value="1"/>
</dbReference>
<dbReference type="PANTHER" id="PTHR21090:SF5">
    <property type="entry name" value="PENTAFUNCTIONAL AROM POLYPEPTIDE"/>
    <property type="match status" value="1"/>
</dbReference>
<dbReference type="Pfam" id="PF00275">
    <property type="entry name" value="EPSP_synthase"/>
    <property type="match status" value="1"/>
</dbReference>
<dbReference type="NCBIfam" id="TIGR01356">
    <property type="entry name" value="aroA"/>
    <property type="match status" value="1"/>
</dbReference>
<comment type="similarity">
    <text evidence="2 7">Belongs to the EPSP synthase family.</text>
</comment>
<dbReference type="InterPro" id="IPR001986">
    <property type="entry name" value="Enolpyruvate_Tfrase_dom"/>
</dbReference>
<keyword evidence="5 7" id="KW-0057">Aromatic amino acid biosynthesis</keyword>
<keyword evidence="3 7" id="KW-0028">Amino-acid biosynthesis</keyword>
<keyword evidence="4 7" id="KW-0808">Transferase</keyword>
<evidence type="ECO:0000256" key="6">
    <source>
        <dbReference type="ARBA" id="ARBA00044633"/>
    </source>
</evidence>
<comment type="caution">
    <text evidence="9">The sequence shown here is derived from an EMBL/GenBank/DDBJ whole genome shotgun (WGS) entry which is preliminary data.</text>
</comment>
<dbReference type="HAMAP" id="MF_00210">
    <property type="entry name" value="EPSP_synth"/>
    <property type="match status" value="1"/>
</dbReference>
<gene>
    <name evidence="7 9" type="primary">aroA</name>
    <name evidence="9" type="ORF">JK636_19700</name>
</gene>
<dbReference type="SUPFAM" id="SSF55205">
    <property type="entry name" value="EPT/RTPC-like"/>
    <property type="match status" value="1"/>
</dbReference>
<feature type="binding site" evidence="7">
    <location>
        <position position="94"/>
    </location>
    <ligand>
        <name>phosphoenolpyruvate</name>
        <dbReference type="ChEBI" id="CHEBI:58702"/>
    </ligand>
</feature>
<dbReference type="PROSITE" id="PS00885">
    <property type="entry name" value="EPSP_SYNTHASE_2"/>
    <property type="match status" value="1"/>
</dbReference>
<dbReference type="PIRSF" id="PIRSF000505">
    <property type="entry name" value="EPSPS"/>
    <property type="match status" value="1"/>
</dbReference>
<feature type="binding site" evidence="7">
    <location>
        <position position="122"/>
    </location>
    <ligand>
        <name>phosphoenolpyruvate</name>
        <dbReference type="ChEBI" id="CHEBI:58702"/>
    </ligand>
</feature>
<dbReference type="Proteomes" id="UP000632377">
    <property type="component" value="Unassembled WGS sequence"/>
</dbReference>
<feature type="binding site" evidence="7">
    <location>
        <position position="22"/>
    </location>
    <ligand>
        <name>phosphoenolpyruvate</name>
        <dbReference type="ChEBI" id="CHEBI:58702"/>
    </ligand>
</feature>
<dbReference type="InterPro" id="IPR023193">
    <property type="entry name" value="EPSP_synthase_CS"/>
</dbReference>
<evidence type="ECO:0000313" key="10">
    <source>
        <dbReference type="Proteomes" id="UP000632377"/>
    </source>
</evidence>
<keyword evidence="10" id="KW-1185">Reference proteome</keyword>
<dbReference type="CDD" id="cd01556">
    <property type="entry name" value="EPSP_synthase"/>
    <property type="match status" value="1"/>
</dbReference>
<comment type="pathway">
    <text evidence="1 7">Metabolic intermediate biosynthesis; chorismate biosynthesis; chorismate from D-erythrose 4-phosphate and phosphoenolpyruvate: step 6/7.</text>
</comment>
<feature type="binding site" evidence="7">
    <location>
        <position position="313"/>
    </location>
    <ligand>
        <name>3-phosphoshikimate</name>
        <dbReference type="ChEBI" id="CHEBI:145989"/>
    </ligand>
</feature>
<proteinExistence type="inferred from homology"/>
<comment type="function">
    <text evidence="7">Catalyzes the transfer of the enolpyruvyl moiety of phosphoenolpyruvate (PEP) to the 5-hydroxyl of shikimate-3-phosphate (S3P) to produce enolpyruvyl shikimate-3-phosphate and inorganic phosphate.</text>
</comment>
<comment type="catalytic activity">
    <reaction evidence="6">
        <text>3-phosphoshikimate + phosphoenolpyruvate = 5-O-(1-carboxyvinyl)-3-phosphoshikimate + phosphate</text>
        <dbReference type="Rhea" id="RHEA:21256"/>
        <dbReference type="ChEBI" id="CHEBI:43474"/>
        <dbReference type="ChEBI" id="CHEBI:57701"/>
        <dbReference type="ChEBI" id="CHEBI:58702"/>
        <dbReference type="ChEBI" id="CHEBI:145989"/>
        <dbReference type="EC" id="2.5.1.19"/>
    </reaction>
    <physiologicalReaction direction="left-to-right" evidence="6">
        <dbReference type="Rhea" id="RHEA:21257"/>
    </physiologicalReaction>
</comment>
<feature type="binding site" evidence="7">
    <location>
        <position position="168"/>
    </location>
    <ligand>
        <name>phosphoenolpyruvate</name>
        <dbReference type="ChEBI" id="CHEBI:58702"/>
    </ligand>
</feature>
<evidence type="ECO:0000313" key="9">
    <source>
        <dbReference type="EMBL" id="MBL4937938.1"/>
    </source>
</evidence>
<dbReference type="InterPro" id="IPR006264">
    <property type="entry name" value="EPSP_synthase"/>
</dbReference>
<feature type="active site" description="Proton acceptor" evidence="7">
    <location>
        <position position="313"/>
    </location>
</feature>
<dbReference type="RefSeq" id="WP_202750679.1">
    <property type="nucleotide sequence ID" value="NZ_JAESWC010000018.1"/>
</dbReference>
<feature type="binding site" evidence="7">
    <location>
        <position position="388"/>
    </location>
    <ligand>
        <name>phosphoenolpyruvate</name>
        <dbReference type="ChEBI" id="CHEBI:58702"/>
    </ligand>
</feature>
<evidence type="ECO:0000256" key="2">
    <source>
        <dbReference type="ARBA" id="ARBA00009948"/>
    </source>
</evidence>
<evidence type="ECO:0000256" key="1">
    <source>
        <dbReference type="ARBA" id="ARBA00004811"/>
    </source>
</evidence>
<feature type="binding site" evidence="7">
    <location>
        <position position="344"/>
    </location>
    <ligand>
        <name>phosphoenolpyruvate</name>
        <dbReference type="ChEBI" id="CHEBI:58702"/>
    </ligand>
</feature>
<evidence type="ECO:0000256" key="4">
    <source>
        <dbReference type="ARBA" id="ARBA00022679"/>
    </source>
</evidence>
<feature type="binding site" evidence="7">
    <location>
        <position position="22"/>
    </location>
    <ligand>
        <name>3-phosphoshikimate</name>
        <dbReference type="ChEBI" id="CHEBI:145989"/>
    </ligand>
</feature>
<dbReference type="InterPro" id="IPR013792">
    <property type="entry name" value="RNA3'P_cycl/enolpyr_Trfase_a/b"/>
</dbReference>
<sequence>MKVKLQPKNQTIKSMLEFKGDKSIAHRALIIGALAKGKYKISNFPDSMDCLSTLNCMRKLGVNIDYRGSGILVSSPGYENFKSSLGTLDAGNSGTTARLMCGLLAGCGIEAVIDGDYSLRKRPMGRIIQPLSQMGAQISSENSRIPLSIKKANPLIGINYEMPVDSAQVKSSILIAGFLAHGHTTVLEKNFTRDHTEKMFKALGSDIEIVDKSISIKKSNIKAKDMYIPGDISSAAFLIAAALLSKDSSIRINNILLNKRRRKYLDILLLMGADIEYKVSDIYNEEEIGYIEAKSSSLKGISISKDIIPSIIDEIPMLAVLAAFSSGKTVFEGIQELKYKESNRIEAVAENLKAAGLCLSYSDEHMEIIGENKFLEKEIHIKSFGDHRIALAFAAMSVRNKNITIVDNWECTNISFTDSLKYFSEFLNITTC</sequence>
<evidence type="ECO:0000256" key="7">
    <source>
        <dbReference type="HAMAP-Rule" id="MF_00210"/>
    </source>
</evidence>
<comment type="subunit">
    <text evidence="7">Monomer.</text>
</comment>
<dbReference type="EC" id="2.5.1.19" evidence="7"/>
<reference evidence="9 10" key="1">
    <citation type="submission" date="2021-01" db="EMBL/GenBank/DDBJ databases">
        <title>Genome public.</title>
        <authorList>
            <person name="Liu C."/>
            <person name="Sun Q."/>
        </authorList>
    </citation>
    <scope>NUCLEOTIDE SEQUENCE [LARGE SCALE GENOMIC DNA]</scope>
    <source>
        <strain evidence="9 10">YIM B02515</strain>
    </source>
</reference>
<dbReference type="InterPro" id="IPR036968">
    <property type="entry name" value="Enolpyruvate_Tfrase_sf"/>
</dbReference>
<accession>A0ABS1TEZ3</accession>
<feature type="binding site" evidence="7">
    <location>
        <position position="340"/>
    </location>
    <ligand>
        <name>3-phosphoshikimate</name>
        <dbReference type="ChEBI" id="CHEBI:145989"/>
    </ligand>
</feature>
<evidence type="ECO:0000256" key="5">
    <source>
        <dbReference type="ARBA" id="ARBA00023141"/>
    </source>
</evidence>
<feature type="domain" description="Enolpyruvate transferase" evidence="8">
    <location>
        <begin position="10"/>
        <end position="418"/>
    </location>
</feature>
<feature type="binding site" evidence="7">
    <location>
        <position position="27"/>
    </location>
    <ligand>
        <name>3-phosphoshikimate</name>
        <dbReference type="ChEBI" id="CHEBI:145989"/>
    </ligand>
</feature>